<dbReference type="RefSeq" id="WP_207561944.1">
    <property type="nucleotide sequence ID" value="NZ_CP046072.1"/>
</dbReference>
<dbReference type="PANTHER" id="PTHR30595">
    <property type="entry name" value="GLPR-RELATED TRANSCRIPTIONAL REPRESSOR"/>
    <property type="match status" value="1"/>
</dbReference>
<dbReference type="EMBL" id="CP046072">
    <property type="protein sequence ID" value="QSZ40666.1"/>
    <property type="molecule type" value="Genomic_DNA"/>
</dbReference>
<gene>
    <name evidence="2" type="ORF">GJV85_00535</name>
</gene>
<sequence length="128" mass="14474">MKLQMQESQTIEFKQIWKDDYIKWISAFANTDGGKLYIGVADDTSIVGVANAKKLLVEIPNKARDILGVEIDVNLLVEDSKEYLEIITPRYPNAISYEGGYYHRVESSTLELKGAELDTFLLSRAIVE</sequence>
<dbReference type="Gene3D" id="3.30.950.30">
    <property type="entry name" value="Schlafen, AAA domain"/>
    <property type="match status" value="1"/>
</dbReference>
<name>A0A975AXZ7_9BACT</name>
<feature type="domain" description="Schlafen AlbA-2" evidence="1">
    <location>
        <begin position="7"/>
        <end position="111"/>
    </location>
</feature>
<dbReference type="InterPro" id="IPR007421">
    <property type="entry name" value="Schlafen_AlbA_2_dom"/>
</dbReference>
<dbReference type="AlphaFoldDB" id="A0A975AXZ7"/>
<accession>A0A975AXZ7</accession>
<dbReference type="Proteomes" id="UP000671852">
    <property type="component" value="Chromosome"/>
</dbReference>
<dbReference type="Pfam" id="PF04326">
    <property type="entry name" value="SLFN_AlbA_2"/>
    <property type="match status" value="1"/>
</dbReference>
<proteinExistence type="predicted"/>
<evidence type="ECO:0000259" key="1">
    <source>
        <dbReference type="Pfam" id="PF04326"/>
    </source>
</evidence>
<dbReference type="PANTHER" id="PTHR30595:SF6">
    <property type="entry name" value="SCHLAFEN ALBA-2 DOMAIN-CONTAINING PROTEIN"/>
    <property type="match status" value="1"/>
</dbReference>
<keyword evidence="3" id="KW-1185">Reference proteome</keyword>
<protein>
    <recommendedName>
        <fullName evidence="1">Schlafen AlbA-2 domain-containing protein</fullName>
    </recommendedName>
</protein>
<reference evidence="2" key="2">
    <citation type="submission" date="2021-04" db="EMBL/GenBank/DDBJ databases">
        <title>Isolation and characterization of a novel species of the genus Sulfurimonas.</title>
        <authorList>
            <person name="Fukui M."/>
        </authorList>
    </citation>
    <scope>NUCLEOTIDE SEQUENCE</scope>
    <source>
        <strain evidence="2">H1576</strain>
    </source>
</reference>
<evidence type="ECO:0000313" key="2">
    <source>
        <dbReference type="EMBL" id="QSZ40666.1"/>
    </source>
</evidence>
<evidence type="ECO:0000313" key="3">
    <source>
        <dbReference type="Proteomes" id="UP000671852"/>
    </source>
</evidence>
<organism evidence="2 3">
    <name type="scientific">Sulfurimonas aquatica</name>
    <dbReference type="NCBI Taxonomy" id="2672570"/>
    <lineage>
        <taxon>Bacteria</taxon>
        <taxon>Pseudomonadati</taxon>
        <taxon>Campylobacterota</taxon>
        <taxon>Epsilonproteobacteria</taxon>
        <taxon>Campylobacterales</taxon>
        <taxon>Sulfurimonadaceae</taxon>
        <taxon>Sulfurimonas</taxon>
    </lineage>
</organism>
<dbReference type="KEGG" id="saqt:GJV85_00535"/>
<reference evidence="2" key="1">
    <citation type="submission" date="2019-11" db="EMBL/GenBank/DDBJ databases">
        <authorList>
            <person name="Kojima H."/>
        </authorList>
    </citation>
    <scope>NUCLEOTIDE SEQUENCE</scope>
    <source>
        <strain evidence="2">H1576</strain>
    </source>
</reference>
<dbReference type="InterPro" id="IPR038461">
    <property type="entry name" value="Schlafen_AlbA_2_dom_sf"/>
</dbReference>